<evidence type="ECO:0000256" key="11">
    <source>
        <dbReference type="ARBA" id="ARBA00023172"/>
    </source>
</evidence>
<keyword evidence="1" id="KW-0815">Transposition</keyword>
<comment type="caution">
    <text evidence="16">The sequence shown here is derived from an EMBL/GenBank/DDBJ whole genome shotgun (WGS) entry which is preliminary data.</text>
</comment>
<keyword evidence="2" id="KW-0548">Nucleotidyltransferase</keyword>
<dbReference type="InterPro" id="IPR001584">
    <property type="entry name" value="Integrase_cat-core"/>
</dbReference>
<evidence type="ECO:0000259" key="15">
    <source>
        <dbReference type="PROSITE" id="PS50994"/>
    </source>
</evidence>
<evidence type="ECO:0000313" key="17">
    <source>
        <dbReference type="Proteomes" id="UP000320333"/>
    </source>
</evidence>
<reference evidence="16 17" key="1">
    <citation type="journal article" date="2019" name="Sci. Rep.">
        <title>Comparative genomics of chytrid fungi reveal insights into the obligate biotrophic and pathogenic lifestyle of Synchytrium endobioticum.</title>
        <authorList>
            <person name="van de Vossenberg B.T.L.H."/>
            <person name="Warris S."/>
            <person name="Nguyen H.D.T."/>
            <person name="van Gent-Pelzer M.P.E."/>
            <person name="Joly D.L."/>
            <person name="van de Geest H.C."/>
            <person name="Bonants P.J.M."/>
            <person name="Smith D.S."/>
            <person name="Levesque C.A."/>
            <person name="van der Lee T.A.J."/>
        </authorList>
    </citation>
    <scope>NUCLEOTIDE SEQUENCE [LARGE SCALE GENOMIC DNA]</scope>
    <source>
        <strain evidence="16 17">CBS 675.73</strain>
    </source>
</reference>
<gene>
    <name evidence="16" type="ORF">CcCBS67573_g10707</name>
</gene>
<dbReference type="EMBL" id="QEAP01002022">
    <property type="protein sequence ID" value="TPX38632.1"/>
    <property type="molecule type" value="Genomic_DNA"/>
</dbReference>
<dbReference type="STRING" id="246404.A0A507CG66"/>
<feature type="non-terminal residue" evidence="16">
    <location>
        <position position="1"/>
    </location>
</feature>
<evidence type="ECO:0000256" key="4">
    <source>
        <dbReference type="ARBA" id="ARBA00022723"/>
    </source>
</evidence>
<dbReference type="GO" id="GO:0003964">
    <property type="term" value="F:RNA-directed DNA polymerase activity"/>
    <property type="evidence" value="ECO:0007669"/>
    <property type="project" value="UniProtKB-KW"/>
</dbReference>
<evidence type="ECO:0000256" key="5">
    <source>
        <dbReference type="ARBA" id="ARBA00022759"/>
    </source>
</evidence>
<feature type="non-terminal residue" evidence="16">
    <location>
        <position position="585"/>
    </location>
</feature>
<dbReference type="PANTHER" id="PTHR42648">
    <property type="entry name" value="TRANSPOSASE, PUTATIVE-RELATED"/>
    <property type="match status" value="1"/>
</dbReference>
<dbReference type="PANTHER" id="PTHR42648:SF11">
    <property type="entry name" value="TRANSPOSON TY4-P GAG-POL POLYPROTEIN"/>
    <property type="match status" value="1"/>
</dbReference>
<evidence type="ECO:0000256" key="3">
    <source>
        <dbReference type="ARBA" id="ARBA00022722"/>
    </source>
</evidence>
<dbReference type="Proteomes" id="UP000320333">
    <property type="component" value="Unassembled WGS sequence"/>
</dbReference>
<dbReference type="GO" id="GO:0015074">
    <property type="term" value="P:DNA integration"/>
    <property type="evidence" value="ECO:0007669"/>
    <property type="project" value="UniProtKB-KW"/>
</dbReference>
<keyword evidence="3" id="KW-0540">Nuclease</keyword>
<dbReference type="OrthoDB" id="3243429at2759"/>
<feature type="region of interest" description="Disordered" evidence="14">
    <location>
        <begin position="326"/>
        <end position="424"/>
    </location>
</feature>
<organism evidence="16 17">
    <name type="scientific">Chytriomyces confervae</name>
    <dbReference type="NCBI Taxonomy" id="246404"/>
    <lineage>
        <taxon>Eukaryota</taxon>
        <taxon>Fungi</taxon>
        <taxon>Fungi incertae sedis</taxon>
        <taxon>Chytridiomycota</taxon>
        <taxon>Chytridiomycota incertae sedis</taxon>
        <taxon>Chytridiomycetes</taxon>
        <taxon>Chytridiales</taxon>
        <taxon>Chytriomycetaceae</taxon>
        <taxon>Chytriomyces</taxon>
    </lineage>
</organism>
<keyword evidence="17" id="KW-1185">Reference proteome</keyword>
<evidence type="ECO:0000256" key="2">
    <source>
        <dbReference type="ARBA" id="ARBA00022695"/>
    </source>
</evidence>
<evidence type="ECO:0000256" key="13">
    <source>
        <dbReference type="ARBA" id="ARBA00049244"/>
    </source>
</evidence>
<dbReference type="GO" id="GO:0006310">
    <property type="term" value="P:DNA recombination"/>
    <property type="evidence" value="ECO:0007669"/>
    <property type="project" value="UniProtKB-KW"/>
</dbReference>
<dbReference type="Gene3D" id="3.30.420.10">
    <property type="entry name" value="Ribonuclease H-like superfamily/Ribonuclease H"/>
    <property type="match status" value="1"/>
</dbReference>
<dbReference type="GO" id="GO:0032196">
    <property type="term" value="P:transposition"/>
    <property type="evidence" value="ECO:0007669"/>
    <property type="project" value="UniProtKB-KW"/>
</dbReference>
<keyword evidence="4" id="KW-0479">Metal-binding</keyword>
<evidence type="ECO:0000256" key="9">
    <source>
        <dbReference type="ARBA" id="ARBA00022918"/>
    </source>
</evidence>
<dbReference type="InterPro" id="IPR039537">
    <property type="entry name" value="Retrotran_Ty1/copia-like"/>
</dbReference>
<dbReference type="AlphaFoldDB" id="A0A507CG66"/>
<feature type="domain" description="Integrase catalytic" evidence="15">
    <location>
        <begin position="90"/>
        <end position="261"/>
    </location>
</feature>
<dbReference type="GO" id="GO:0003676">
    <property type="term" value="F:nucleic acid binding"/>
    <property type="evidence" value="ECO:0007669"/>
    <property type="project" value="InterPro"/>
</dbReference>
<evidence type="ECO:0000256" key="7">
    <source>
        <dbReference type="ARBA" id="ARBA00022842"/>
    </source>
</evidence>
<keyword evidence="6" id="KW-0378">Hydrolase</keyword>
<accession>A0A507CG66</accession>
<dbReference type="InterPro" id="IPR036397">
    <property type="entry name" value="RNaseH_sf"/>
</dbReference>
<evidence type="ECO:0000256" key="14">
    <source>
        <dbReference type="SAM" id="MobiDB-lite"/>
    </source>
</evidence>
<feature type="region of interest" description="Disordered" evidence="14">
    <location>
        <begin position="504"/>
        <end position="523"/>
    </location>
</feature>
<dbReference type="GO" id="GO:0004519">
    <property type="term" value="F:endonuclease activity"/>
    <property type="evidence" value="ECO:0007669"/>
    <property type="project" value="UniProtKB-KW"/>
</dbReference>
<evidence type="ECO:0000313" key="16">
    <source>
        <dbReference type="EMBL" id="TPX38632.1"/>
    </source>
</evidence>
<keyword evidence="10" id="KW-0808">Transferase</keyword>
<comment type="catalytic activity">
    <reaction evidence="13">
        <text>DNA(n) + a 2'-deoxyribonucleoside 5'-triphosphate = DNA(n+1) + diphosphate</text>
        <dbReference type="Rhea" id="RHEA:22508"/>
        <dbReference type="Rhea" id="RHEA-COMP:17339"/>
        <dbReference type="Rhea" id="RHEA-COMP:17340"/>
        <dbReference type="ChEBI" id="CHEBI:33019"/>
        <dbReference type="ChEBI" id="CHEBI:61560"/>
        <dbReference type="ChEBI" id="CHEBI:173112"/>
        <dbReference type="EC" id="2.7.7.7"/>
    </reaction>
</comment>
<dbReference type="GO" id="GO:0016787">
    <property type="term" value="F:hydrolase activity"/>
    <property type="evidence" value="ECO:0007669"/>
    <property type="project" value="UniProtKB-KW"/>
</dbReference>
<evidence type="ECO:0000256" key="10">
    <source>
        <dbReference type="ARBA" id="ARBA00022932"/>
    </source>
</evidence>
<keyword evidence="8" id="KW-0229">DNA integration</keyword>
<protein>
    <recommendedName>
        <fullName evidence="15">Integrase catalytic domain-containing protein</fullName>
    </recommendedName>
</protein>
<sequence>KATANWIAATKAKTKPDCPILCSTKRYSQQKMVVDVADVILAESMEVDSIDVMLGQISAKDDSANMDVEEIKEICEDCATGKITQSPIYATSSPATRNLGRIHTDCVPLPKESFPQRHLHGTIIVDSWSRFTVMYTHRLKSESENILKSTISTWEEQQSPLKVGAIRHAGGELRNSFKDFCNTRTPRIADETSPLYNKEYNGMVERHYGVHKGNAITLLAQAKLPLRFTCYALQYSMYVKNCMNHPDETHTSPYELWYGREPDLSRIQPFGCKVTIWTHPDQRKSFYSEKGSEGIFLGYNGNSLYWVYQDNRVKLKSVSHVAFHATSFPGNSTTQEESESETDAEVTRDVDNSTPRYELRSQAAPAVPDLVIPEETGETQTWGPEEPPSGPLEEVLLTGDYPDEPNDLPSSDEESSFSDLESEYSDIQPDQYLVPERVTPESNGYMSEEETPTPVYLSVQTKEKLDEWGIKNIVISKVVAKRQPTRKRVHTLPTSPTEELVDKYPNPKDIPPRGSISTISLPEPPKSRKAMLLHPYSEYFLAAEKVELNAMNRKKVWRKGKHVKGRKLLRPKWIYSYKVDLDTKT</sequence>
<name>A0A507CG66_9FUNG</name>
<evidence type="ECO:0000256" key="1">
    <source>
        <dbReference type="ARBA" id="ARBA00022578"/>
    </source>
</evidence>
<dbReference type="PROSITE" id="PS50994">
    <property type="entry name" value="INTEGRASE"/>
    <property type="match status" value="1"/>
</dbReference>
<keyword evidence="11" id="KW-0233">DNA recombination</keyword>
<evidence type="ECO:0000256" key="8">
    <source>
        <dbReference type="ARBA" id="ARBA00022908"/>
    </source>
</evidence>
<dbReference type="InterPro" id="IPR012337">
    <property type="entry name" value="RNaseH-like_sf"/>
</dbReference>
<keyword evidence="5" id="KW-0255">Endonuclease</keyword>
<keyword evidence="10" id="KW-0239">DNA-directed DNA polymerase</keyword>
<dbReference type="GO" id="GO:0005634">
    <property type="term" value="C:nucleus"/>
    <property type="evidence" value="ECO:0007669"/>
    <property type="project" value="UniProtKB-ARBA"/>
</dbReference>
<dbReference type="GO" id="GO:0003887">
    <property type="term" value="F:DNA-directed DNA polymerase activity"/>
    <property type="evidence" value="ECO:0007669"/>
    <property type="project" value="UniProtKB-KW"/>
</dbReference>
<feature type="compositionally biased region" description="Acidic residues" evidence="14">
    <location>
        <begin position="401"/>
        <end position="424"/>
    </location>
</feature>
<dbReference type="SUPFAM" id="SSF53098">
    <property type="entry name" value="Ribonuclease H-like"/>
    <property type="match status" value="1"/>
</dbReference>
<dbReference type="GO" id="GO:0046872">
    <property type="term" value="F:metal ion binding"/>
    <property type="evidence" value="ECO:0007669"/>
    <property type="project" value="UniProtKB-KW"/>
</dbReference>
<evidence type="ECO:0000256" key="6">
    <source>
        <dbReference type="ARBA" id="ARBA00022801"/>
    </source>
</evidence>
<keyword evidence="9" id="KW-0695">RNA-directed DNA polymerase</keyword>
<comment type="catalytic activity">
    <reaction evidence="12">
        <text>DNA(n) + a 2'-deoxyribonucleoside 5'-triphosphate = DNA(n+1) + diphosphate</text>
        <dbReference type="Rhea" id="RHEA:22508"/>
        <dbReference type="Rhea" id="RHEA-COMP:17339"/>
        <dbReference type="Rhea" id="RHEA-COMP:17340"/>
        <dbReference type="ChEBI" id="CHEBI:33019"/>
        <dbReference type="ChEBI" id="CHEBI:61560"/>
        <dbReference type="ChEBI" id="CHEBI:173112"/>
        <dbReference type="EC" id="2.7.7.49"/>
    </reaction>
</comment>
<proteinExistence type="predicted"/>
<keyword evidence="7" id="KW-0460">Magnesium</keyword>
<evidence type="ECO:0000256" key="12">
    <source>
        <dbReference type="ARBA" id="ARBA00048173"/>
    </source>
</evidence>